<gene>
    <name evidence="1" type="ordered locus">amb0413</name>
</gene>
<evidence type="ECO:0000313" key="1">
    <source>
        <dbReference type="EMBL" id="BAE49217.1"/>
    </source>
</evidence>
<dbReference type="AlphaFoldDB" id="Q2WAA8"/>
<keyword evidence="2" id="KW-1185">Reference proteome</keyword>
<accession>Q2WAA8</accession>
<dbReference type="HOGENOM" id="CLU_2155269_0_0_5"/>
<name>Q2WAA8_PARM1</name>
<protein>
    <submittedName>
        <fullName evidence="1">Uncharacterized protein</fullName>
    </submittedName>
</protein>
<dbReference type="STRING" id="342108.amb0413"/>
<dbReference type="EMBL" id="AP007255">
    <property type="protein sequence ID" value="BAE49217.1"/>
    <property type="molecule type" value="Genomic_DNA"/>
</dbReference>
<evidence type="ECO:0000313" key="2">
    <source>
        <dbReference type="Proteomes" id="UP000007058"/>
    </source>
</evidence>
<reference evidence="1 2" key="1">
    <citation type="journal article" date="2005" name="DNA Res.">
        <title>Complete genome sequence of the facultative anaerobic magnetotactic bacterium Magnetospirillum sp. strain AMB-1.</title>
        <authorList>
            <person name="Matsunaga T."/>
            <person name="Okamura Y."/>
            <person name="Fukuda Y."/>
            <person name="Wahyudi A.T."/>
            <person name="Murase Y."/>
            <person name="Takeyama H."/>
        </authorList>
    </citation>
    <scope>NUCLEOTIDE SEQUENCE [LARGE SCALE GENOMIC DNA]</scope>
    <source>
        <strain evidence="2">ATCC 700264 / AMB-1</strain>
    </source>
</reference>
<dbReference type="Proteomes" id="UP000007058">
    <property type="component" value="Chromosome"/>
</dbReference>
<organism evidence="1 2">
    <name type="scientific">Paramagnetospirillum magneticum (strain ATCC 700264 / AMB-1)</name>
    <name type="common">Magnetospirillum magneticum</name>
    <dbReference type="NCBI Taxonomy" id="342108"/>
    <lineage>
        <taxon>Bacteria</taxon>
        <taxon>Pseudomonadati</taxon>
        <taxon>Pseudomonadota</taxon>
        <taxon>Alphaproteobacteria</taxon>
        <taxon>Rhodospirillales</taxon>
        <taxon>Magnetospirillaceae</taxon>
        <taxon>Paramagnetospirillum</taxon>
    </lineage>
</organism>
<dbReference type="KEGG" id="mag:amb0413"/>
<sequence>MRRRWNLGWGFGRGSGFPSAEGRLFGRAGLRHADDVITRSDQGRDCRDAILGLAKTCRKLGISFWDFLGDRHRLGAAVGNAVLGLPSLIAAGALRRLIARTFAPVTISISN</sequence>
<proteinExistence type="predicted"/>